<dbReference type="GO" id="GO:0005886">
    <property type="term" value="C:plasma membrane"/>
    <property type="evidence" value="ECO:0007669"/>
    <property type="project" value="UniProtKB-SubCell"/>
</dbReference>
<feature type="transmembrane region" description="Helical" evidence="10">
    <location>
        <begin position="190"/>
        <end position="215"/>
    </location>
</feature>
<organism evidence="11 12">
    <name type="scientific">Zophobas morio</name>
    <dbReference type="NCBI Taxonomy" id="2755281"/>
    <lineage>
        <taxon>Eukaryota</taxon>
        <taxon>Metazoa</taxon>
        <taxon>Ecdysozoa</taxon>
        <taxon>Arthropoda</taxon>
        <taxon>Hexapoda</taxon>
        <taxon>Insecta</taxon>
        <taxon>Pterygota</taxon>
        <taxon>Neoptera</taxon>
        <taxon>Endopterygota</taxon>
        <taxon>Coleoptera</taxon>
        <taxon>Polyphaga</taxon>
        <taxon>Cucujiformia</taxon>
        <taxon>Tenebrionidae</taxon>
        <taxon>Zophobas</taxon>
    </lineage>
</organism>
<proteinExistence type="inferred from homology"/>
<evidence type="ECO:0000313" key="12">
    <source>
        <dbReference type="Proteomes" id="UP001168821"/>
    </source>
</evidence>
<dbReference type="Pfam" id="PF02949">
    <property type="entry name" value="7tm_6"/>
    <property type="match status" value="1"/>
</dbReference>
<evidence type="ECO:0000256" key="4">
    <source>
        <dbReference type="ARBA" id="ARBA00022692"/>
    </source>
</evidence>
<keyword evidence="7 10" id="KW-0472">Membrane</keyword>
<keyword evidence="5 10" id="KW-0552">Olfaction</keyword>
<protein>
    <recommendedName>
        <fullName evidence="10">Odorant receptor</fullName>
    </recommendedName>
</protein>
<feature type="transmembrane region" description="Helical" evidence="10">
    <location>
        <begin position="266"/>
        <end position="283"/>
    </location>
</feature>
<keyword evidence="6 10" id="KW-1133">Transmembrane helix</keyword>
<evidence type="ECO:0000256" key="9">
    <source>
        <dbReference type="ARBA" id="ARBA00023224"/>
    </source>
</evidence>
<name>A0AA38M417_9CUCU</name>
<dbReference type="AlphaFoldDB" id="A0AA38M417"/>
<accession>A0AA38M417</accession>
<evidence type="ECO:0000256" key="2">
    <source>
        <dbReference type="ARBA" id="ARBA00022475"/>
    </source>
</evidence>
<dbReference type="GO" id="GO:0005549">
    <property type="term" value="F:odorant binding"/>
    <property type="evidence" value="ECO:0007669"/>
    <property type="project" value="InterPro"/>
</dbReference>
<feature type="transmembrane region" description="Helical" evidence="10">
    <location>
        <begin position="70"/>
        <end position="88"/>
    </location>
</feature>
<evidence type="ECO:0000256" key="10">
    <source>
        <dbReference type="RuleBase" id="RU351113"/>
    </source>
</evidence>
<evidence type="ECO:0000256" key="3">
    <source>
        <dbReference type="ARBA" id="ARBA00022606"/>
    </source>
</evidence>
<sequence>MKSDEQFLNHSLKQLRIRQFWTQKGHSVSFAFYFRYFLTVVICSPFWVGLLLHFIVVIKDDLDVDLSGDVSVLTSIVGVHFMSISIVWKHKEISDLFDALTAPTEFGKPDDFEKNVRKLNLYSKSYDFYCLTGVFVYIFIKHREIPHCLRNNEEKGLQEICGLLTPTWTPFDMNFNRFPYRQFLLTMQTISVFVLICGGAVISFTTFEIASVIVLKMKHLRKLLRSVFDDPKDMVWWRNLDHCIRYHRHIISLQELFDMQFKYPNGSYVVVVGVVIAGLANQYMKENNFGAIIHLGGWVFSFFICCHAGQILLTESMKIPSAVYNSKWYKVPVDLQKIVLMIITRAQQPMELHAAPIGVMSHELFITLVKTSTSYFALLRQTT</sequence>
<evidence type="ECO:0000256" key="6">
    <source>
        <dbReference type="ARBA" id="ARBA00022989"/>
    </source>
</evidence>
<dbReference type="GO" id="GO:0007165">
    <property type="term" value="P:signal transduction"/>
    <property type="evidence" value="ECO:0007669"/>
    <property type="project" value="UniProtKB-KW"/>
</dbReference>
<evidence type="ECO:0000256" key="8">
    <source>
        <dbReference type="ARBA" id="ARBA00023170"/>
    </source>
</evidence>
<feature type="transmembrane region" description="Helical" evidence="10">
    <location>
        <begin position="289"/>
        <end position="313"/>
    </location>
</feature>
<keyword evidence="3 10" id="KW-0716">Sensory transduction</keyword>
<keyword evidence="12" id="KW-1185">Reference proteome</keyword>
<dbReference type="Proteomes" id="UP001168821">
    <property type="component" value="Unassembled WGS sequence"/>
</dbReference>
<comment type="similarity">
    <text evidence="10">Belongs to the insect chemoreceptor superfamily. Heteromeric odorant receptor channel (TC 1.A.69) family.</text>
</comment>
<dbReference type="InterPro" id="IPR004117">
    <property type="entry name" value="7tm6_olfct_rcpt"/>
</dbReference>
<keyword evidence="8 10" id="KW-0675">Receptor</keyword>
<feature type="transmembrane region" description="Helical" evidence="10">
    <location>
        <begin position="33"/>
        <end position="58"/>
    </location>
</feature>
<dbReference type="PANTHER" id="PTHR21137">
    <property type="entry name" value="ODORANT RECEPTOR"/>
    <property type="match status" value="1"/>
</dbReference>
<gene>
    <name evidence="11" type="ORF">Zmor_024938</name>
</gene>
<comment type="caution">
    <text evidence="11">The sequence shown here is derived from an EMBL/GenBank/DDBJ whole genome shotgun (WGS) entry which is preliminary data.</text>
</comment>
<dbReference type="EMBL" id="JALNTZ010000008">
    <property type="protein sequence ID" value="KAJ3642129.1"/>
    <property type="molecule type" value="Genomic_DNA"/>
</dbReference>
<keyword evidence="9 10" id="KW-0807">Transducer</keyword>
<evidence type="ECO:0000256" key="1">
    <source>
        <dbReference type="ARBA" id="ARBA00004651"/>
    </source>
</evidence>
<reference evidence="11" key="1">
    <citation type="journal article" date="2023" name="G3 (Bethesda)">
        <title>Whole genome assemblies of Zophobas morio and Tenebrio molitor.</title>
        <authorList>
            <person name="Kaur S."/>
            <person name="Stinson S.A."/>
            <person name="diCenzo G.C."/>
        </authorList>
    </citation>
    <scope>NUCLEOTIDE SEQUENCE</scope>
    <source>
        <strain evidence="11">QUZm001</strain>
    </source>
</reference>
<evidence type="ECO:0000256" key="7">
    <source>
        <dbReference type="ARBA" id="ARBA00023136"/>
    </source>
</evidence>
<dbReference type="PANTHER" id="PTHR21137:SF35">
    <property type="entry name" value="ODORANT RECEPTOR 19A-RELATED"/>
    <property type="match status" value="1"/>
</dbReference>
<keyword evidence="2" id="KW-1003">Cell membrane</keyword>
<evidence type="ECO:0000256" key="5">
    <source>
        <dbReference type="ARBA" id="ARBA00022725"/>
    </source>
</evidence>
<keyword evidence="4 10" id="KW-0812">Transmembrane</keyword>
<dbReference type="GO" id="GO:0004984">
    <property type="term" value="F:olfactory receptor activity"/>
    <property type="evidence" value="ECO:0007669"/>
    <property type="project" value="InterPro"/>
</dbReference>
<evidence type="ECO:0000313" key="11">
    <source>
        <dbReference type="EMBL" id="KAJ3642129.1"/>
    </source>
</evidence>
<comment type="caution">
    <text evidence="10">Lacks conserved residue(s) required for the propagation of feature annotation.</text>
</comment>
<comment type="subcellular location">
    <subcellularLocation>
        <location evidence="1 10">Cell membrane</location>
        <topology evidence="1 10">Multi-pass membrane protein</topology>
    </subcellularLocation>
</comment>